<dbReference type="AlphaFoldDB" id="A0A2R6W9H5"/>
<sequence>MKSHSKPGSSIIEDTSMFDPPAVLTRRPFPVKTQESLPFSDLVRRKCLTHRPRSFENGYGVDCTVEIPALFMLSTNARLVLTLTMWKTPSSTGMVCGRVGTAMLASVQ</sequence>
<accession>A0A2R6W9H5</accession>
<dbReference type="Gramene" id="Mp5g02630.1">
    <property type="protein sequence ID" value="Mp5g02630.1.cds1"/>
    <property type="gene ID" value="Mp5g02630"/>
</dbReference>
<reference evidence="2" key="1">
    <citation type="journal article" date="2017" name="Cell">
        <title>Insights into land plant evolution garnered from the Marchantia polymorpha genome.</title>
        <authorList>
            <person name="Bowman J.L."/>
            <person name="Kohchi T."/>
            <person name="Yamato K.T."/>
            <person name="Jenkins J."/>
            <person name="Shu S."/>
            <person name="Ishizaki K."/>
            <person name="Yamaoka S."/>
            <person name="Nishihama R."/>
            <person name="Nakamura Y."/>
            <person name="Berger F."/>
            <person name="Adam C."/>
            <person name="Aki S.S."/>
            <person name="Althoff F."/>
            <person name="Araki T."/>
            <person name="Arteaga-Vazquez M.A."/>
            <person name="Balasubrmanian S."/>
            <person name="Barry K."/>
            <person name="Bauer D."/>
            <person name="Boehm C.R."/>
            <person name="Briginshaw L."/>
            <person name="Caballero-Perez J."/>
            <person name="Catarino B."/>
            <person name="Chen F."/>
            <person name="Chiyoda S."/>
            <person name="Chovatia M."/>
            <person name="Davies K.M."/>
            <person name="Delmans M."/>
            <person name="Demura T."/>
            <person name="Dierschke T."/>
            <person name="Dolan L."/>
            <person name="Dorantes-Acosta A.E."/>
            <person name="Eklund D.M."/>
            <person name="Florent S.N."/>
            <person name="Flores-Sandoval E."/>
            <person name="Fujiyama A."/>
            <person name="Fukuzawa H."/>
            <person name="Galik B."/>
            <person name="Grimanelli D."/>
            <person name="Grimwood J."/>
            <person name="Grossniklaus U."/>
            <person name="Hamada T."/>
            <person name="Haseloff J."/>
            <person name="Hetherington A.J."/>
            <person name="Higo A."/>
            <person name="Hirakawa Y."/>
            <person name="Hundley H.N."/>
            <person name="Ikeda Y."/>
            <person name="Inoue K."/>
            <person name="Inoue S.I."/>
            <person name="Ishida S."/>
            <person name="Jia Q."/>
            <person name="Kakita M."/>
            <person name="Kanazawa T."/>
            <person name="Kawai Y."/>
            <person name="Kawashima T."/>
            <person name="Kennedy M."/>
            <person name="Kinose K."/>
            <person name="Kinoshita T."/>
            <person name="Kohara Y."/>
            <person name="Koide E."/>
            <person name="Komatsu K."/>
            <person name="Kopischke S."/>
            <person name="Kubo M."/>
            <person name="Kyozuka J."/>
            <person name="Lagercrantz U."/>
            <person name="Lin S.S."/>
            <person name="Lindquist E."/>
            <person name="Lipzen A.M."/>
            <person name="Lu C.W."/>
            <person name="De Luna E."/>
            <person name="Martienssen R.A."/>
            <person name="Minamino N."/>
            <person name="Mizutani M."/>
            <person name="Mizutani M."/>
            <person name="Mochizuki N."/>
            <person name="Monte I."/>
            <person name="Mosher R."/>
            <person name="Nagasaki H."/>
            <person name="Nakagami H."/>
            <person name="Naramoto S."/>
            <person name="Nishitani K."/>
            <person name="Ohtani M."/>
            <person name="Okamoto T."/>
            <person name="Okumura M."/>
            <person name="Phillips J."/>
            <person name="Pollak B."/>
            <person name="Reinders A."/>
            <person name="Rovekamp M."/>
            <person name="Sano R."/>
            <person name="Sawa S."/>
            <person name="Schmid M.W."/>
            <person name="Shirakawa M."/>
            <person name="Solano R."/>
            <person name="Spunde A."/>
            <person name="Suetsugu N."/>
            <person name="Sugano S."/>
            <person name="Sugiyama A."/>
            <person name="Sun R."/>
            <person name="Suzuki Y."/>
            <person name="Takenaka M."/>
            <person name="Takezawa D."/>
            <person name="Tomogane H."/>
            <person name="Tsuzuki M."/>
            <person name="Ueda T."/>
            <person name="Umeda M."/>
            <person name="Ward J.M."/>
            <person name="Watanabe Y."/>
            <person name="Yazaki K."/>
            <person name="Yokoyama R."/>
            <person name="Yoshitake Y."/>
            <person name="Yotsui I."/>
            <person name="Zachgo S."/>
            <person name="Schmutz J."/>
        </authorList>
    </citation>
    <scope>NUCLEOTIDE SEQUENCE [LARGE SCALE GENOMIC DNA]</scope>
    <source>
        <strain evidence="2">Tak-1</strain>
    </source>
</reference>
<proteinExistence type="predicted"/>
<gene>
    <name evidence="1" type="ORF">MARPO_0124s0060</name>
</gene>
<evidence type="ECO:0000313" key="1">
    <source>
        <dbReference type="EMBL" id="PTQ30494.1"/>
    </source>
</evidence>
<keyword evidence="2" id="KW-1185">Reference proteome</keyword>
<organism evidence="1 2">
    <name type="scientific">Marchantia polymorpha</name>
    <name type="common">Common liverwort</name>
    <name type="synonym">Marchantia aquatica</name>
    <dbReference type="NCBI Taxonomy" id="3197"/>
    <lineage>
        <taxon>Eukaryota</taxon>
        <taxon>Viridiplantae</taxon>
        <taxon>Streptophyta</taxon>
        <taxon>Embryophyta</taxon>
        <taxon>Marchantiophyta</taxon>
        <taxon>Marchantiopsida</taxon>
        <taxon>Marchantiidae</taxon>
        <taxon>Marchantiales</taxon>
        <taxon>Marchantiaceae</taxon>
        <taxon>Marchantia</taxon>
    </lineage>
</organism>
<dbReference type="EMBL" id="KZ772796">
    <property type="protein sequence ID" value="PTQ30494.1"/>
    <property type="molecule type" value="Genomic_DNA"/>
</dbReference>
<evidence type="ECO:0000313" key="2">
    <source>
        <dbReference type="Proteomes" id="UP000244005"/>
    </source>
</evidence>
<protein>
    <submittedName>
        <fullName evidence="1">Uncharacterized protein</fullName>
    </submittedName>
</protein>
<dbReference type="Proteomes" id="UP000244005">
    <property type="component" value="Unassembled WGS sequence"/>
</dbReference>
<name>A0A2R6W9H5_MARPO</name>